<reference evidence="2 3" key="1">
    <citation type="submission" date="2013-12" db="EMBL/GenBank/DDBJ databases">
        <authorList>
            <person name="Cubeta M."/>
            <person name="Pakala S."/>
            <person name="Fedorova N."/>
            <person name="Thomas E."/>
            <person name="Dean R."/>
            <person name="Jabaji S."/>
            <person name="Neate S."/>
            <person name="Toda T."/>
            <person name="Tavantzis S."/>
            <person name="Vilgalys R."/>
            <person name="Bharathan N."/>
            <person name="Pakala S."/>
            <person name="Losada L.S."/>
            <person name="Zafar N."/>
            <person name="Nierman W."/>
        </authorList>
    </citation>
    <scope>NUCLEOTIDE SEQUENCE [LARGE SCALE GENOMIC DNA]</scope>
    <source>
        <strain evidence="2 3">123E</strain>
    </source>
</reference>
<keyword evidence="2" id="KW-0812">Transmembrane</keyword>
<evidence type="ECO:0000256" key="1">
    <source>
        <dbReference type="SAM" id="SignalP"/>
    </source>
</evidence>
<feature type="chain" id="PRO_5001698525" evidence="1">
    <location>
        <begin position="24"/>
        <end position="200"/>
    </location>
</feature>
<gene>
    <name evidence="2" type="ORF">V565_055460</name>
</gene>
<keyword evidence="1" id="KW-0732">Signal</keyword>
<dbReference type="Proteomes" id="UP000027456">
    <property type="component" value="Unassembled WGS sequence"/>
</dbReference>
<accession>A0A074S4L3</accession>
<comment type="caution">
    <text evidence="2">The sequence shown here is derived from an EMBL/GenBank/DDBJ whole genome shotgun (WGS) entry which is preliminary data.</text>
</comment>
<evidence type="ECO:0000313" key="2">
    <source>
        <dbReference type="EMBL" id="KEP51798.1"/>
    </source>
</evidence>
<keyword evidence="2" id="KW-0472">Membrane</keyword>
<evidence type="ECO:0000313" key="3">
    <source>
        <dbReference type="Proteomes" id="UP000027456"/>
    </source>
</evidence>
<dbReference type="AlphaFoldDB" id="A0A074S4L3"/>
<dbReference type="HOGENOM" id="CLU_085459_2_0_1"/>
<dbReference type="OrthoDB" id="3251611at2759"/>
<organism evidence="2 3">
    <name type="scientific">Rhizoctonia solani 123E</name>
    <dbReference type="NCBI Taxonomy" id="1423351"/>
    <lineage>
        <taxon>Eukaryota</taxon>
        <taxon>Fungi</taxon>
        <taxon>Dikarya</taxon>
        <taxon>Basidiomycota</taxon>
        <taxon>Agaricomycotina</taxon>
        <taxon>Agaricomycetes</taxon>
        <taxon>Cantharellales</taxon>
        <taxon>Ceratobasidiaceae</taxon>
        <taxon>Rhizoctonia</taxon>
    </lineage>
</organism>
<dbReference type="EMBL" id="AZST01000143">
    <property type="protein sequence ID" value="KEP51798.1"/>
    <property type="molecule type" value="Genomic_DNA"/>
</dbReference>
<protein>
    <submittedName>
        <fullName evidence="2">Putative transmembrane protein</fullName>
    </submittedName>
</protein>
<name>A0A074S4L3_9AGAM</name>
<keyword evidence="3" id="KW-1185">Reference proteome</keyword>
<proteinExistence type="predicted"/>
<feature type="signal peptide" evidence="1">
    <location>
        <begin position="1"/>
        <end position="23"/>
    </location>
</feature>
<sequence>MLAFSRLASILLFVLSLSFLTCAAPTAANSALAVRGDDVGDLCLGAITNLRVKLDAHVEACVSLTTVEAAKVFVDVLVVDVQATIDVIVKLSLNVLVSVEIKAKIAAELALVIRAIVKICATLVANLGLDIAISLCVMIDAIVKVLCLSIDACVSGVLELCAKLLIDLDVHVLLKLHLDLCVKVLGLAHLLVGAVVGIVH</sequence>